<dbReference type="PROSITE" id="PS51257">
    <property type="entry name" value="PROKAR_LIPOPROTEIN"/>
    <property type="match status" value="1"/>
</dbReference>
<organism evidence="1 2">
    <name type="scientific">Hydrocarboniclastica marina</name>
    <dbReference type="NCBI Taxonomy" id="2259620"/>
    <lineage>
        <taxon>Bacteria</taxon>
        <taxon>Pseudomonadati</taxon>
        <taxon>Pseudomonadota</taxon>
        <taxon>Gammaproteobacteria</taxon>
        <taxon>Alteromonadales</taxon>
        <taxon>Alteromonadaceae</taxon>
        <taxon>Hydrocarboniclastica</taxon>
    </lineage>
</organism>
<name>A0A4P7XJ83_9ALTE</name>
<proteinExistence type="predicted"/>
<keyword evidence="2" id="KW-1185">Reference proteome</keyword>
<dbReference type="KEGG" id="hmi:soil367_14790"/>
<evidence type="ECO:0000313" key="1">
    <source>
        <dbReference type="EMBL" id="QCF27098.1"/>
    </source>
</evidence>
<gene>
    <name evidence="1" type="ORF">soil367_14790</name>
</gene>
<accession>A0A4P7XJ83</accession>
<reference evidence="1 2" key="1">
    <citation type="submission" date="2018-07" db="EMBL/GenBank/DDBJ databases">
        <title>Marsedoiliclastica nanhaica gen. nov. sp. nov., a novel marine hydrocarbonoclastic bacterium isolated from an in-situ enriched hydrocarbon-degrading consortium in deep-sea sediment.</title>
        <authorList>
            <person name="Dong C."/>
            <person name="Ma T."/>
            <person name="Liu R."/>
            <person name="Shao Z."/>
        </authorList>
    </citation>
    <scope>NUCLEOTIDE SEQUENCE [LARGE SCALE GENOMIC DNA]</scope>
    <source>
        <strain evidence="2">soil36-7</strain>
    </source>
</reference>
<evidence type="ECO:0000313" key="2">
    <source>
        <dbReference type="Proteomes" id="UP000298049"/>
    </source>
</evidence>
<dbReference type="EMBL" id="CP031093">
    <property type="protein sequence ID" value="QCF27098.1"/>
    <property type="molecule type" value="Genomic_DNA"/>
</dbReference>
<sequence length="306" mass="32357">MQRAKWAAICAGTALFLSGCGGSSSSGETTSESSGRTTLSAPAVTAAVVVSLPENETRVLAVGSSANGLTLSGVIPGVAAEYRDGNLILVASEVDRIVTGTLTLAAGETTASQINVVVENSSAEPIYQRTQALTRQHQLLLALAADKQLYTHLVDLLYLSSRILHADKQTLLREFNPVGQSSYGDFQLTGSQLVAQLDLYERGLVADSQLADALALAEASLATHSLYGQQRLAALEPELVDVLPSLSGGSFGYEAAAGHYSRYQSDHQFGQTSADGTWTYSPEYRFLARFDLNSDTSGSCSIQEVL</sequence>
<dbReference type="Proteomes" id="UP000298049">
    <property type="component" value="Chromosome"/>
</dbReference>
<protein>
    <submittedName>
        <fullName evidence="1">Uncharacterized protein</fullName>
    </submittedName>
</protein>
<dbReference type="AlphaFoldDB" id="A0A4P7XJ83"/>
<dbReference type="RefSeq" id="WP_136549803.1">
    <property type="nucleotide sequence ID" value="NZ_CP031093.1"/>
</dbReference>